<dbReference type="Gene3D" id="3.30.450.40">
    <property type="match status" value="1"/>
</dbReference>
<dbReference type="EC" id="2.7.13.3" evidence="2"/>
<dbReference type="InterPro" id="IPR003661">
    <property type="entry name" value="HisK_dim/P_dom"/>
</dbReference>
<dbReference type="Proteomes" id="UP001056855">
    <property type="component" value="Chromosome"/>
</dbReference>
<evidence type="ECO:0000313" key="10">
    <source>
        <dbReference type="EMBL" id="UTF53012.1"/>
    </source>
</evidence>
<dbReference type="PROSITE" id="PS50109">
    <property type="entry name" value="HIS_KIN"/>
    <property type="match status" value="1"/>
</dbReference>
<dbReference type="PRINTS" id="PR00344">
    <property type="entry name" value="BCTRLSENSOR"/>
</dbReference>
<dbReference type="Pfam" id="PF13188">
    <property type="entry name" value="PAS_8"/>
    <property type="match status" value="1"/>
</dbReference>
<dbReference type="InterPro" id="IPR003018">
    <property type="entry name" value="GAF"/>
</dbReference>
<comment type="catalytic activity">
    <reaction evidence="1">
        <text>ATP + protein L-histidine = ADP + protein N-phospho-L-histidine.</text>
        <dbReference type="EC" id="2.7.13.3"/>
    </reaction>
</comment>
<dbReference type="AlphaFoldDB" id="A0A9E7N795"/>
<dbReference type="SMART" id="SM00388">
    <property type="entry name" value="HisKA"/>
    <property type="match status" value="1"/>
</dbReference>
<dbReference type="RefSeq" id="WP_254157138.1">
    <property type="nucleotide sequence ID" value="NZ_CP100355.1"/>
</dbReference>
<dbReference type="InterPro" id="IPR000014">
    <property type="entry name" value="PAS"/>
</dbReference>
<organism evidence="10 11">
    <name type="scientific">Natronosalvus rutilus</name>
    <dbReference type="NCBI Taxonomy" id="2953753"/>
    <lineage>
        <taxon>Archaea</taxon>
        <taxon>Methanobacteriati</taxon>
        <taxon>Methanobacteriota</taxon>
        <taxon>Stenosarchaea group</taxon>
        <taxon>Halobacteria</taxon>
        <taxon>Halobacteriales</taxon>
        <taxon>Natrialbaceae</taxon>
        <taxon>Natronosalvus</taxon>
    </lineage>
</organism>
<dbReference type="GO" id="GO:0005524">
    <property type="term" value="F:ATP binding"/>
    <property type="evidence" value="ECO:0007669"/>
    <property type="project" value="UniProtKB-KW"/>
</dbReference>
<feature type="compositionally biased region" description="Basic and acidic residues" evidence="7">
    <location>
        <begin position="439"/>
        <end position="449"/>
    </location>
</feature>
<keyword evidence="3" id="KW-0597">Phosphoprotein</keyword>
<evidence type="ECO:0000259" key="9">
    <source>
        <dbReference type="PROSITE" id="PS50112"/>
    </source>
</evidence>
<accession>A0A9E7N795</accession>
<evidence type="ECO:0000256" key="3">
    <source>
        <dbReference type="ARBA" id="ARBA00022553"/>
    </source>
</evidence>
<name>A0A9E7N795_9EURY</name>
<dbReference type="GeneID" id="73291321"/>
<dbReference type="InterPro" id="IPR035965">
    <property type="entry name" value="PAS-like_dom_sf"/>
</dbReference>
<dbReference type="Gene3D" id="3.30.450.20">
    <property type="entry name" value="PAS domain"/>
    <property type="match status" value="1"/>
</dbReference>
<dbReference type="InterPro" id="IPR036890">
    <property type="entry name" value="HATPase_C_sf"/>
</dbReference>
<keyword evidence="4" id="KW-0808">Transferase</keyword>
<keyword evidence="11" id="KW-1185">Reference proteome</keyword>
<feature type="domain" description="Histidine kinase" evidence="8">
    <location>
        <begin position="321"/>
        <end position="548"/>
    </location>
</feature>
<dbReference type="PROSITE" id="PS50112">
    <property type="entry name" value="PAS"/>
    <property type="match status" value="1"/>
</dbReference>
<dbReference type="InterPro" id="IPR004358">
    <property type="entry name" value="Sig_transdc_His_kin-like_C"/>
</dbReference>
<dbReference type="InterPro" id="IPR036097">
    <property type="entry name" value="HisK_dim/P_sf"/>
</dbReference>
<gene>
    <name evidence="10" type="ORF">NGM29_14705</name>
</gene>
<protein>
    <recommendedName>
        <fullName evidence="2">histidine kinase</fullName>
        <ecNumber evidence="2">2.7.13.3</ecNumber>
    </recommendedName>
</protein>
<dbReference type="Pfam" id="PF02518">
    <property type="entry name" value="HATPase_c"/>
    <property type="match status" value="1"/>
</dbReference>
<keyword evidence="6" id="KW-0902">Two-component regulatory system</keyword>
<evidence type="ECO:0000256" key="2">
    <source>
        <dbReference type="ARBA" id="ARBA00012438"/>
    </source>
</evidence>
<dbReference type="EMBL" id="CP100355">
    <property type="protein sequence ID" value="UTF53012.1"/>
    <property type="molecule type" value="Genomic_DNA"/>
</dbReference>
<dbReference type="SUPFAM" id="SSF55785">
    <property type="entry name" value="PYP-like sensor domain (PAS domain)"/>
    <property type="match status" value="1"/>
</dbReference>
<sequence length="574" mass="62235">MDAKNETRRRRRTLVSLLSNMVASKTVEFIGRLGDIATTLDASTSVESVYEHALTAAADVLSFEAASICTQRDERLIPRAVYANHLIPGQALSANAGIAGRTLATGATILVDDLRDETNAAPTCDSFRSVLSVPIANDGIFQAFSSEPDAFSDLDRQIGETLVAIVVNARTSVEYEAALETERDRFAALFENVSDAAVQYRIEGERYRIERVNSAFVRVFGRDAESIVGESIADVLEAPGDGADEPTRTPLIEHAPDGETETEVIRNTPSGPRPFLRQTVPIATDDETTRGYRIYTDLTALKVRERELERQNERLDQFASIVSHDLRNPLTVANGYLGFVRDELGDDHDAVTTIQQAHDRMEQLIDDVLAVARKGDETGNLELVRLSTVAEQAWEHVDTRDARLELDDGGVWVDADPTRLLQLFENLFRNSVEHGSALDQRESRADDAVKQGTASVLSESESGDGPPGTRGESAVYVRVGTCDDGFAVEDDGPGIPPSEREVVFDSGYSTGSGSTGLGLAIVERIADEHGWSVECTDGSAGGARFEFTGVYLTSESAVETPVSSALTESNGDEQ</sequence>
<dbReference type="Gene3D" id="3.30.565.10">
    <property type="entry name" value="Histidine kinase-like ATPase, C-terminal domain"/>
    <property type="match status" value="1"/>
</dbReference>
<reference evidence="10" key="1">
    <citation type="submission" date="2022-06" db="EMBL/GenBank/DDBJ databases">
        <title>Diverse halophilic archaea isolated from saline environments.</title>
        <authorList>
            <person name="Cui H.-L."/>
        </authorList>
    </citation>
    <scope>NUCLEOTIDE SEQUENCE</scope>
    <source>
        <strain evidence="10">WLHS1</strain>
    </source>
</reference>
<dbReference type="SUPFAM" id="SSF47384">
    <property type="entry name" value="Homodimeric domain of signal transducing histidine kinase"/>
    <property type="match status" value="1"/>
</dbReference>
<dbReference type="InterPro" id="IPR029016">
    <property type="entry name" value="GAF-like_dom_sf"/>
</dbReference>
<keyword evidence="10" id="KW-0547">Nucleotide-binding</keyword>
<dbReference type="SUPFAM" id="SSF55781">
    <property type="entry name" value="GAF domain-like"/>
    <property type="match status" value="1"/>
</dbReference>
<feature type="region of interest" description="Disordered" evidence="7">
    <location>
        <begin position="436"/>
        <end position="473"/>
    </location>
</feature>
<dbReference type="SUPFAM" id="SSF55874">
    <property type="entry name" value="ATPase domain of HSP90 chaperone/DNA topoisomerase II/histidine kinase"/>
    <property type="match status" value="1"/>
</dbReference>
<dbReference type="KEGG" id="sawl:NGM29_14705"/>
<evidence type="ECO:0000313" key="11">
    <source>
        <dbReference type="Proteomes" id="UP001056855"/>
    </source>
</evidence>
<keyword evidence="5" id="KW-0418">Kinase</keyword>
<dbReference type="InterPro" id="IPR005467">
    <property type="entry name" value="His_kinase_dom"/>
</dbReference>
<proteinExistence type="predicted"/>
<dbReference type="GO" id="GO:0000155">
    <property type="term" value="F:phosphorelay sensor kinase activity"/>
    <property type="evidence" value="ECO:0007669"/>
    <property type="project" value="InterPro"/>
</dbReference>
<dbReference type="Gene3D" id="1.10.287.130">
    <property type="match status" value="1"/>
</dbReference>
<dbReference type="PANTHER" id="PTHR43711:SF1">
    <property type="entry name" value="HISTIDINE KINASE 1"/>
    <property type="match status" value="1"/>
</dbReference>
<dbReference type="InterPro" id="IPR050736">
    <property type="entry name" value="Sensor_HK_Regulatory"/>
</dbReference>
<evidence type="ECO:0000256" key="4">
    <source>
        <dbReference type="ARBA" id="ARBA00022679"/>
    </source>
</evidence>
<evidence type="ECO:0000256" key="5">
    <source>
        <dbReference type="ARBA" id="ARBA00022777"/>
    </source>
</evidence>
<dbReference type="CDD" id="cd00082">
    <property type="entry name" value="HisKA"/>
    <property type="match status" value="1"/>
</dbReference>
<dbReference type="PANTHER" id="PTHR43711">
    <property type="entry name" value="TWO-COMPONENT HISTIDINE KINASE"/>
    <property type="match status" value="1"/>
</dbReference>
<dbReference type="SMART" id="SM00387">
    <property type="entry name" value="HATPase_c"/>
    <property type="match status" value="1"/>
</dbReference>
<evidence type="ECO:0000256" key="1">
    <source>
        <dbReference type="ARBA" id="ARBA00000085"/>
    </source>
</evidence>
<dbReference type="Pfam" id="PF00512">
    <property type="entry name" value="HisKA"/>
    <property type="match status" value="1"/>
</dbReference>
<evidence type="ECO:0000256" key="7">
    <source>
        <dbReference type="SAM" id="MobiDB-lite"/>
    </source>
</evidence>
<evidence type="ECO:0000259" key="8">
    <source>
        <dbReference type="PROSITE" id="PS50109"/>
    </source>
</evidence>
<feature type="region of interest" description="Disordered" evidence="7">
    <location>
        <begin position="238"/>
        <end position="275"/>
    </location>
</feature>
<feature type="domain" description="PAS" evidence="9">
    <location>
        <begin position="182"/>
        <end position="237"/>
    </location>
</feature>
<evidence type="ECO:0000256" key="6">
    <source>
        <dbReference type="ARBA" id="ARBA00023012"/>
    </source>
</evidence>
<keyword evidence="10" id="KW-0067">ATP-binding</keyword>
<dbReference type="CDD" id="cd00075">
    <property type="entry name" value="HATPase"/>
    <property type="match status" value="1"/>
</dbReference>
<dbReference type="Pfam" id="PF13185">
    <property type="entry name" value="GAF_2"/>
    <property type="match status" value="1"/>
</dbReference>
<dbReference type="InterPro" id="IPR003594">
    <property type="entry name" value="HATPase_dom"/>
</dbReference>